<dbReference type="RefSeq" id="WP_281836675.1">
    <property type="nucleotide sequence ID" value="NZ_BSDY01000014.1"/>
</dbReference>
<protein>
    <submittedName>
        <fullName evidence="1">Uncharacterized protein</fullName>
    </submittedName>
</protein>
<keyword evidence="2" id="KW-1185">Reference proteome</keyword>
<reference evidence="1" key="1">
    <citation type="submission" date="2022-12" db="EMBL/GenBank/DDBJ databases">
        <title>Reference genome sequencing for broad-spectrum identification of bacterial and archaeal isolates by mass spectrometry.</title>
        <authorList>
            <person name="Sekiguchi Y."/>
            <person name="Tourlousse D.M."/>
        </authorList>
    </citation>
    <scope>NUCLEOTIDE SEQUENCE</scope>
    <source>
        <strain evidence="1">10succ1</strain>
    </source>
</reference>
<dbReference type="Proteomes" id="UP001144471">
    <property type="component" value="Unassembled WGS sequence"/>
</dbReference>
<name>A0A9W6GLA3_9FUSO</name>
<evidence type="ECO:0000313" key="2">
    <source>
        <dbReference type="Proteomes" id="UP001144471"/>
    </source>
</evidence>
<gene>
    <name evidence="1" type="ORF">PM10SUCC1_27030</name>
</gene>
<dbReference type="EMBL" id="BSDY01000014">
    <property type="protein sequence ID" value="GLI57189.1"/>
    <property type="molecule type" value="Genomic_DNA"/>
</dbReference>
<organism evidence="1 2">
    <name type="scientific">Propionigenium maris DSM 9537</name>
    <dbReference type="NCBI Taxonomy" id="1123000"/>
    <lineage>
        <taxon>Bacteria</taxon>
        <taxon>Fusobacteriati</taxon>
        <taxon>Fusobacteriota</taxon>
        <taxon>Fusobacteriia</taxon>
        <taxon>Fusobacteriales</taxon>
        <taxon>Fusobacteriaceae</taxon>
        <taxon>Propionigenium</taxon>
    </lineage>
</organism>
<evidence type="ECO:0000313" key="1">
    <source>
        <dbReference type="EMBL" id="GLI57189.1"/>
    </source>
</evidence>
<comment type="caution">
    <text evidence="1">The sequence shown here is derived from an EMBL/GenBank/DDBJ whole genome shotgun (WGS) entry which is preliminary data.</text>
</comment>
<accession>A0A9W6GLA3</accession>
<proteinExistence type="predicted"/>
<sequence length="113" mass="13002">MNRYRKYEFKDSDIEKTIILERDETLYLCDLDTSFCIFSEGRLALAYESLRGTGAALKLFSTPGVIIGGYAFFLEDEYINNFFFIALERTELKKISKKGAKSSLKKTTSFSVY</sequence>
<dbReference type="AlphaFoldDB" id="A0A9W6GLA3"/>